<evidence type="ECO:0000313" key="3">
    <source>
        <dbReference type="Proteomes" id="UP000248021"/>
    </source>
</evidence>
<feature type="signal peptide" evidence="1">
    <location>
        <begin position="1"/>
        <end position="24"/>
    </location>
</feature>
<keyword evidence="1" id="KW-0732">Signal</keyword>
<gene>
    <name evidence="2" type="ORF">C7450_12512</name>
</gene>
<protein>
    <submittedName>
        <fullName evidence="2">ABC-type nitrate/sulfonate/bicarbonate transport system substrate-binding protein</fullName>
    </submittedName>
</protein>
<dbReference type="Pfam" id="PF13379">
    <property type="entry name" value="NMT1_2"/>
    <property type="match status" value="1"/>
</dbReference>
<dbReference type="Gene3D" id="3.40.190.10">
    <property type="entry name" value="Periplasmic binding protein-like II"/>
    <property type="match status" value="2"/>
</dbReference>
<name>A0A2V3U1L0_9HYPH</name>
<dbReference type="OrthoDB" id="9815602at2"/>
<evidence type="ECO:0000256" key="1">
    <source>
        <dbReference type="SAM" id="SignalP"/>
    </source>
</evidence>
<organism evidence="2 3">
    <name type="scientific">Chelatococcus asaccharovorans</name>
    <dbReference type="NCBI Taxonomy" id="28210"/>
    <lineage>
        <taxon>Bacteria</taxon>
        <taxon>Pseudomonadati</taxon>
        <taxon>Pseudomonadota</taxon>
        <taxon>Alphaproteobacteria</taxon>
        <taxon>Hyphomicrobiales</taxon>
        <taxon>Chelatococcaceae</taxon>
        <taxon>Chelatococcus</taxon>
    </lineage>
</organism>
<proteinExistence type="predicted"/>
<reference evidence="2 3" key="1">
    <citation type="submission" date="2018-05" db="EMBL/GenBank/DDBJ databases">
        <title>Genomic Encyclopedia of Type Strains, Phase IV (KMG-IV): sequencing the most valuable type-strain genomes for metagenomic binning, comparative biology and taxonomic classification.</title>
        <authorList>
            <person name="Goeker M."/>
        </authorList>
    </citation>
    <scope>NUCLEOTIDE SEQUENCE [LARGE SCALE GENOMIC DNA]</scope>
    <source>
        <strain evidence="2 3">DSM 6462</strain>
    </source>
</reference>
<dbReference type="SUPFAM" id="SSF53850">
    <property type="entry name" value="Periplasmic binding protein-like II"/>
    <property type="match status" value="1"/>
</dbReference>
<dbReference type="PANTHER" id="PTHR30024">
    <property type="entry name" value="ALIPHATIC SULFONATES-BINDING PROTEIN-RELATED"/>
    <property type="match status" value="1"/>
</dbReference>
<accession>A0A2V3U1L0</accession>
<dbReference type="EMBL" id="QJJK01000025">
    <property type="protein sequence ID" value="PXW50567.1"/>
    <property type="molecule type" value="Genomic_DNA"/>
</dbReference>
<keyword evidence="3" id="KW-1185">Reference proteome</keyword>
<dbReference type="RefSeq" id="WP_110378565.1">
    <property type="nucleotide sequence ID" value="NZ_JAHBRY010000002.1"/>
</dbReference>
<evidence type="ECO:0000313" key="2">
    <source>
        <dbReference type="EMBL" id="PXW50567.1"/>
    </source>
</evidence>
<dbReference type="Proteomes" id="UP000248021">
    <property type="component" value="Unassembled WGS sequence"/>
</dbReference>
<feature type="chain" id="PRO_5016108293" evidence="1">
    <location>
        <begin position="25"/>
        <end position="328"/>
    </location>
</feature>
<dbReference type="AlphaFoldDB" id="A0A2V3U1L0"/>
<comment type="caution">
    <text evidence="2">The sequence shown here is derived from an EMBL/GenBank/DDBJ whole genome shotgun (WGS) entry which is preliminary data.</text>
</comment>
<sequence length="328" mass="34156">MRPMKYWLRGLVCAACLVSVPAMAQLRDISIPISSLSFGTAAIRIAKELGLFEKHGLNAKIIVMDNANSATTALISKSVEVVLSGPGELVAAQGRGQKVVAIANTYNGLSASLVLAKDVAEKTGVSPNAPVAERLKALNGLIIGSTSATSSYTVSFKGAAEAVGANIRFTYMAQPAMVAALEKGAIQGFIAGAPFWGVPVVRDKAVLWLSGPKAELPPQNLPASSVSLQTMQDFAAANPELMKSLAAVIADLGKAIEERPAEVKAAVAKLYPDVDAKTLDLLYASEAAAWKARPLTAADMAHEIAFVKSTGTSLPQIDSVDPASMLVK</sequence>